<gene>
    <name evidence="2" type="ORF">W97_08618</name>
</gene>
<dbReference type="STRING" id="1168221.R7Z5H4"/>
<sequence>MAADRRTANPSLPKVEDFAFQNILRAVDADVRTAIDAIAEICAKSRMSLADEYGAHLPPQGEITDGRANHTARGHRAATADHSLPALPEASSSSERLAGSSKASTVSGKGKGTAYGSLKNIIAGPAKDELAEGSNMAKDLRFKSLPLLGLVGGEGMSAPAAEPRAHSHAHQRAASWAFLSAQHPAIALAPGGAASPLVSMDSTANIRGPPTNDAAASTTNRKDNGLIVQRSRSSPIVSWLPWGKRQSSPQISALGDSHAAMKLKGLLQPTSLARNKAVTGTG</sequence>
<organism evidence="2 3">
    <name type="scientific">Coniosporium apollinis (strain CBS 100218)</name>
    <name type="common">Rock-inhabiting black yeast</name>
    <dbReference type="NCBI Taxonomy" id="1168221"/>
    <lineage>
        <taxon>Eukaryota</taxon>
        <taxon>Fungi</taxon>
        <taxon>Dikarya</taxon>
        <taxon>Ascomycota</taxon>
        <taxon>Pezizomycotina</taxon>
        <taxon>Dothideomycetes</taxon>
        <taxon>Dothideomycetes incertae sedis</taxon>
        <taxon>Coniosporium</taxon>
    </lineage>
</organism>
<dbReference type="RefSeq" id="XP_007784675.1">
    <property type="nucleotide sequence ID" value="XM_007786485.1"/>
</dbReference>
<reference evidence="3" key="1">
    <citation type="submission" date="2012-06" db="EMBL/GenBank/DDBJ databases">
        <title>The genome sequence of Coniosporium apollinis CBS 100218.</title>
        <authorList>
            <consortium name="The Broad Institute Genome Sequencing Platform"/>
            <person name="Cuomo C."/>
            <person name="Gorbushina A."/>
            <person name="Noack S."/>
            <person name="Walker B."/>
            <person name="Young S.K."/>
            <person name="Zeng Q."/>
            <person name="Gargeya S."/>
            <person name="Fitzgerald M."/>
            <person name="Haas B."/>
            <person name="Abouelleil A."/>
            <person name="Alvarado L."/>
            <person name="Arachchi H.M."/>
            <person name="Berlin A.M."/>
            <person name="Chapman S.B."/>
            <person name="Goldberg J."/>
            <person name="Griggs A."/>
            <person name="Gujja S."/>
            <person name="Hansen M."/>
            <person name="Howarth C."/>
            <person name="Imamovic A."/>
            <person name="Larimer J."/>
            <person name="McCowan C."/>
            <person name="Montmayeur A."/>
            <person name="Murphy C."/>
            <person name="Neiman D."/>
            <person name="Pearson M."/>
            <person name="Priest M."/>
            <person name="Roberts A."/>
            <person name="Saif S."/>
            <person name="Shea T."/>
            <person name="Sisk P."/>
            <person name="Sykes S."/>
            <person name="Wortman J."/>
            <person name="Nusbaum C."/>
            <person name="Birren B."/>
        </authorList>
    </citation>
    <scope>NUCLEOTIDE SEQUENCE [LARGE SCALE GENOMIC DNA]</scope>
    <source>
        <strain evidence="3">CBS 100218</strain>
    </source>
</reference>
<feature type="region of interest" description="Disordered" evidence="1">
    <location>
        <begin position="58"/>
        <end position="109"/>
    </location>
</feature>
<name>R7Z5H4_CONA1</name>
<accession>R7Z5H4</accession>
<feature type="compositionally biased region" description="Low complexity" evidence="1">
    <location>
        <begin position="83"/>
        <end position="104"/>
    </location>
</feature>
<evidence type="ECO:0000313" key="3">
    <source>
        <dbReference type="Proteomes" id="UP000016924"/>
    </source>
</evidence>
<protein>
    <submittedName>
        <fullName evidence="2">Uncharacterized protein</fullName>
    </submittedName>
</protein>
<dbReference type="eggNOG" id="ENOG502SSMU">
    <property type="taxonomic scope" value="Eukaryota"/>
</dbReference>
<keyword evidence="3" id="KW-1185">Reference proteome</keyword>
<dbReference type="HOGENOM" id="CLU_026241_0_0_1"/>
<dbReference type="Proteomes" id="UP000016924">
    <property type="component" value="Unassembled WGS sequence"/>
</dbReference>
<dbReference type="AlphaFoldDB" id="R7Z5H4"/>
<dbReference type="EMBL" id="JH767612">
    <property type="protein sequence ID" value="EON69358.1"/>
    <property type="molecule type" value="Genomic_DNA"/>
</dbReference>
<proteinExistence type="predicted"/>
<dbReference type="OrthoDB" id="5339332at2759"/>
<dbReference type="GeneID" id="19905929"/>
<evidence type="ECO:0000313" key="2">
    <source>
        <dbReference type="EMBL" id="EON69358.1"/>
    </source>
</evidence>
<evidence type="ECO:0000256" key="1">
    <source>
        <dbReference type="SAM" id="MobiDB-lite"/>
    </source>
</evidence>